<dbReference type="AlphaFoldDB" id="A0A2N1PPD3"/>
<gene>
    <name evidence="4" type="ORF">CVV64_10725</name>
</gene>
<dbReference type="PANTHER" id="PTHR35936:SF25">
    <property type="entry name" value="ABC TRANSPORTER SUBSTRATE-BINDING PROTEIN"/>
    <property type="match status" value="1"/>
</dbReference>
<proteinExistence type="predicted"/>
<dbReference type="EMBL" id="PGXC01000007">
    <property type="protein sequence ID" value="PKK90194.1"/>
    <property type="molecule type" value="Genomic_DNA"/>
</dbReference>
<feature type="domain" description="Solute-binding protein family 3/N-terminal" evidence="3">
    <location>
        <begin position="102"/>
        <end position="334"/>
    </location>
</feature>
<dbReference type="Pfam" id="PF00497">
    <property type="entry name" value="SBP_bac_3"/>
    <property type="match status" value="1"/>
</dbReference>
<evidence type="ECO:0000259" key="3">
    <source>
        <dbReference type="SMART" id="SM00062"/>
    </source>
</evidence>
<protein>
    <recommendedName>
        <fullName evidence="3">Solute-binding protein family 3/N-terminal domain-containing protein</fullName>
    </recommendedName>
</protein>
<feature type="compositionally biased region" description="Basic and acidic residues" evidence="2">
    <location>
        <begin position="354"/>
        <end position="363"/>
    </location>
</feature>
<evidence type="ECO:0000313" key="5">
    <source>
        <dbReference type="Proteomes" id="UP000233256"/>
    </source>
</evidence>
<name>A0A2N1PPD3_9BACT</name>
<dbReference type="PANTHER" id="PTHR35936">
    <property type="entry name" value="MEMBRANE-BOUND LYTIC MUREIN TRANSGLYCOSYLASE F"/>
    <property type="match status" value="1"/>
</dbReference>
<evidence type="ECO:0000256" key="2">
    <source>
        <dbReference type="SAM" id="MobiDB-lite"/>
    </source>
</evidence>
<comment type="caution">
    <text evidence="4">The sequence shown here is derived from an EMBL/GenBank/DDBJ whole genome shotgun (WGS) entry which is preliminary data.</text>
</comment>
<evidence type="ECO:0000313" key="4">
    <source>
        <dbReference type="EMBL" id="PKK90194.1"/>
    </source>
</evidence>
<organism evidence="4 5">
    <name type="scientific">Candidatus Wallbacteria bacterium HGW-Wallbacteria-1</name>
    <dbReference type="NCBI Taxonomy" id="2013854"/>
    <lineage>
        <taxon>Bacteria</taxon>
        <taxon>Candidatus Walliibacteriota</taxon>
    </lineage>
</organism>
<sequence length="363" mass="40540">MIFMMGMAGLAEIYRLTQTRFFLFALLAVILISIVGCGNYQGENESSSISISSIENVEFPGNSSFRKTGHLSENEDSAFGAEQSGDGENINIHSISRRIEERIVVLVADEWPPYNFEQNSSHKGFVIDVAREIFTPSGYRIIYRVLPWTRALKGTLLGYYDGAVAASRIEGPDLVFHDTPVVVNRVSFFTSKDSKWLWEGQESLENQILGVASGYDYNTFINKYIHDNSGNGRKVQIVSGERPIHQNLMKLINGRVQIVAGNRGTINFIAAEQGLQHEIRFAGLDKRDDSLCYIAFTPVKKRGETLAILMNTGMDRLRRTGVWSLLLKKYGLSDSEAESEMNLKSASEAAFEGDTERENGGHE</sequence>
<dbReference type="SUPFAM" id="SSF53850">
    <property type="entry name" value="Periplasmic binding protein-like II"/>
    <property type="match status" value="1"/>
</dbReference>
<reference evidence="4 5" key="1">
    <citation type="journal article" date="2017" name="ISME J.">
        <title>Potential for microbial H2 and metal transformations associated with novel bacteria and archaea in deep terrestrial subsurface sediments.</title>
        <authorList>
            <person name="Hernsdorf A.W."/>
            <person name="Amano Y."/>
            <person name="Miyakawa K."/>
            <person name="Ise K."/>
            <person name="Suzuki Y."/>
            <person name="Anantharaman K."/>
            <person name="Probst A."/>
            <person name="Burstein D."/>
            <person name="Thomas B.C."/>
            <person name="Banfield J.F."/>
        </authorList>
    </citation>
    <scope>NUCLEOTIDE SEQUENCE [LARGE SCALE GENOMIC DNA]</scope>
    <source>
        <strain evidence="4">HGW-Wallbacteria-1</strain>
    </source>
</reference>
<keyword evidence="1" id="KW-0732">Signal</keyword>
<dbReference type="Gene3D" id="3.40.190.10">
    <property type="entry name" value="Periplasmic binding protein-like II"/>
    <property type="match status" value="2"/>
</dbReference>
<evidence type="ECO:0000256" key="1">
    <source>
        <dbReference type="ARBA" id="ARBA00022729"/>
    </source>
</evidence>
<dbReference type="InterPro" id="IPR001638">
    <property type="entry name" value="Solute-binding_3/MltF_N"/>
</dbReference>
<dbReference type="SMART" id="SM00062">
    <property type="entry name" value="PBPb"/>
    <property type="match status" value="1"/>
</dbReference>
<accession>A0A2N1PPD3</accession>
<dbReference type="Proteomes" id="UP000233256">
    <property type="component" value="Unassembled WGS sequence"/>
</dbReference>
<feature type="region of interest" description="Disordered" evidence="2">
    <location>
        <begin position="334"/>
        <end position="363"/>
    </location>
</feature>